<dbReference type="RefSeq" id="WP_379268748.1">
    <property type="nucleotide sequence ID" value="NZ_JBHUMY010000001.1"/>
</dbReference>
<dbReference type="InterPro" id="IPR032675">
    <property type="entry name" value="LRR_dom_sf"/>
</dbReference>
<name>A0ABW5QRT7_9BACL</name>
<sequence length="423" mass="44758">MKKLIFLVMLFTLAFAGSAFAATYGDYEYTDNGDGTVTITNYLGTNVGIVIPDQIGSVNQIIISSQAFENKGLYIVEIPQSVISIGSNAFSGNGLSEVKIYNPSVSIDPTAFANTQAVPSDLTIYGYSGSTAESLAMSKGYTFVPLSAPVTSGFKYTDNMDGTATITGYDGTIPQDLVIPDTINGLTVVEIAPSAFASKGLTSATIPSSVTTIGTDAFVNNAPSFKIRGESGTAAETYATVNGIPFEDISGASGTGGTEPISEDVTVTGSVYAIVLRVTVPSEVTFVIDPNQENVEDRFISPVLTVQNQTNAPVKVSIASFDMKQESIDKGFQSVAPSLFTDVEWSKLNKTDSKKLAVGIKADKNWQVLDNASTQFANNFSNQVIGTIAANGTSDFVFEAKHGNAFDKAEIIKYTVSFVIELD</sequence>
<gene>
    <name evidence="2" type="ORF">ACFSW5_00975</name>
</gene>
<dbReference type="EMBL" id="JBHUMY010000001">
    <property type="protein sequence ID" value="MFD2658833.1"/>
    <property type="molecule type" value="Genomic_DNA"/>
</dbReference>
<reference evidence="3" key="1">
    <citation type="journal article" date="2019" name="Int. J. Syst. Evol. Microbiol.">
        <title>The Global Catalogue of Microorganisms (GCM) 10K type strain sequencing project: providing services to taxonomists for standard genome sequencing and annotation.</title>
        <authorList>
            <consortium name="The Broad Institute Genomics Platform"/>
            <consortium name="The Broad Institute Genome Sequencing Center for Infectious Disease"/>
            <person name="Wu L."/>
            <person name="Ma J."/>
        </authorList>
    </citation>
    <scope>NUCLEOTIDE SEQUENCE [LARGE SCALE GENOMIC DNA]</scope>
    <source>
        <strain evidence="3">TISTR 1827</strain>
    </source>
</reference>
<feature type="chain" id="PRO_5046637243" evidence="1">
    <location>
        <begin position="22"/>
        <end position="423"/>
    </location>
</feature>
<protein>
    <submittedName>
        <fullName evidence="2">Leucine-rich repeat protein</fullName>
    </submittedName>
</protein>
<dbReference type="InterPro" id="IPR026906">
    <property type="entry name" value="LRR_5"/>
</dbReference>
<evidence type="ECO:0000313" key="3">
    <source>
        <dbReference type="Proteomes" id="UP001597493"/>
    </source>
</evidence>
<keyword evidence="1" id="KW-0732">Signal</keyword>
<proteinExistence type="predicted"/>
<keyword evidence="3" id="KW-1185">Reference proteome</keyword>
<dbReference type="Gene3D" id="3.80.10.10">
    <property type="entry name" value="Ribonuclease Inhibitor"/>
    <property type="match status" value="2"/>
</dbReference>
<accession>A0ABW5QRT7</accession>
<dbReference type="Proteomes" id="UP001597493">
    <property type="component" value="Unassembled WGS sequence"/>
</dbReference>
<comment type="caution">
    <text evidence="2">The sequence shown here is derived from an EMBL/GenBank/DDBJ whole genome shotgun (WGS) entry which is preliminary data.</text>
</comment>
<feature type="signal peptide" evidence="1">
    <location>
        <begin position="1"/>
        <end position="21"/>
    </location>
</feature>
<evidence type="ECO:0000256" key="1">
    <source>
        <dbReference type="SAM" id="SignalP"/>
    </source>
</evidence>
<organism evidence="2 3">
    <name type="scientific">Paenibacillus thailandensis</name>
    <dbReference type="NCBI Taxonomy" id="393250"/>
    <lineage>
        <taxon>Bacteria</taxon>
        <taxon>Bacillati</taxon>
        <taxon>Bacillota</taxon>
        <taxon>Bacilli</taxon>
        <taxon>Bacillales</taxon>
        <taxon>Paenibacillaceae</taxon>
        <taxon>Paenibacillus</taxon>
    </lineage>
</organism>
<dbReference type="Pfam" id="PF13306">
    <property type="entry name" value="LRR_5"/>
    <property type="match status" value="2"/>
</dbReference>
<evidence type="ECO:0000313" key="2">
    <source>
        <dbReference type="EMBL" id="MFD2658833.1"/>
    </source>
</evidence>